<evidence type="ECO:0000256" key="4">
    <source>
        <dbReference type="ARBA" id="ARBA00022842"/>
    </source>
</evidence>
<dbReference type="AlphaFoldDB" id="X0VYQ9"/>
<comment type="caution">
    <text evidence="8">The sequence shown here is derived from an EMBL/GenBank/DDBJ whole genome shotgun (WGS) entry which is preliminary data.</text>
</comment>
<dbReference type="InterPro" id="IPR038597">
    <property type="entry name" value="GGGP/HepGP_synthase_sf"/>
</dbReference>
<reference evidence="8" key="1">
    <citation type="journal article" date="2014" name="Front. Microbiol.">
        <title>High frequency of phylogenetically diverse reductive dehalogenase-homologous genes in deep subseafloor sedimentary metagenomes.</title>
        <authorList>
            <person name="Kawai M."/>
            <person name="Futagami T."/>
            <person name="Toyoda A."/>
            <person name="Takaki Y."/>
            <person name="Nishi S."/>
            <person name="Hori S."/>
            <person name="Arai W."/>
            <person name="Tsubouchi T."/>
            <person name="Morono Y."/>
            <person name="Uchiyama I."/>
            <person name="Ito T."/>
            <person name="Fujiyama A."/>
            <person name="Inagaki F."/>
            <person name="Takami H."/>
        </authorList>
    </citation>
    <scope>NUCLEOTIDE SEQUENCE</scope>
    <source>
        <strain evidence="8">Expedition CK06-06</strain>
    </source>
</reference>
<evidence type="ECO:0000256" key="7">
    <source>
        <dbReference type="ARBA" id="ARBA00023264"/>
    </source>
</evidence>
<evidence type="ECO:0000256" key="6">
    <source>
        <dbReference type="ARBA" id="ARBA00023209"/>
    </source>
</evidence>
<dbReference type="GO" id="GO:0016765">
    <property type="term" value="F:transferase activity, transferring alkyl or aryl (other than methyl) groups"/>
    <property type="evidence" value="ECO:0007669"/>
    <property type="project" value="InterPro"/>
</dbReference>
<keyword evidence="6" id="KW-0594">Phospholipid biosynthesis</keyword>
<keyword evidence="3" id="KW-0479">Metal-binding</keyword>
<proteinExistence type="predicted"/>
<keyword evidence="4" id="KW-0460">Magnesium</keyword>
<dbReference type="EMBL" id="BARS01030592">
    <property type="protein sequence ID" value="GAG23604.1"/>
    <property type="molecule type" value="Genomic_DNA"/>
</dbReference>
<evidence type="ECO:0000256" key="3">
    <source>
        <dbReference type="ARBA" id="ARBA00022723"/>
    </source>
</evidence>
<protein>
    <recommendedName>
        <fullName evidence="9">Geranylgeranylglyceryl/heptaprenylglyceryl phosphate synthase</fullName>
    </recommendedName>
</protein>
<evidence type="ECO:0000313" key="8">
    <source>
        <dbReference type="EMBL" id="GAG23604.1"/>
    </source>
</evidence>
<sequence>MTIKNDIIKNISNKKIHFSLIDPDKQSPKVAGSLAKISEDSGSTAIMVGGSTIISQKQVDETIKSIKYNCNLPTILFPSGAKYLSNYADAVFFM</sequence>
<dbReference type="GO" id="GO:0046872">
    <property type="term" value="F:metal ion binding"/>
    <property type="evidence" value="ECO:0007669"/>
    <property type="project" value="UniProtKB-KW"/>
</dbReference>
<name>X0VYQ9_9ZZZZ</name>
<evidence type="ECO:0000256" key="2">
    <source>
        <dbReference type="ARBA" id="ARBA00022679"/>
    </source>
</evidence>
<gene>
    <name evidence="8" type="ORF">S01H1_47701</name>
</gene>
<keyword evidence="1" id="KW-0444">Lipid biosynthesis</keyword>
<dbReference type="Pfam" id="PF01884">
    <property type="entry name" value="PcrB"/>
    <property type="match status" value="1"/>
</dbReference>
<evidence type="ECO:0000256" key="5">
    <source>
        <dbReference type="ARBA" id="ARBA00023098"/>
    </source>
</evidence>
<dbReference type="Gene3D" id="3.20.20.390">
    <property type="entry name" value="FMN-linked oxidoreductases"/>
    <property type="match status" value="1"/>
</dbReference>
<feature type="non-terminal residue" evidence="8">
    <location>
        <position position="94"/>
    </location>
</feature>
<evidence type="ECO:0000256" key="1">
    <source>
        <dbReference type="ARBA" id="ARBA00022516"/>
    </source>
</evidence>
<organism evidence="8">
    <name type="scientific">marine sediment metagenome</name>
    <dbReference type="NCBI Taxonomy" id="412755"/>
    <lineage>
        <taxon>unclassified sequences</taxon>
        <taxon>metagenomes</taxon>
        <taxon>ecological metagenomes</taxon>
    </lineage>
</organism>
<keyword evidence="5" id="KW-0443">Lipid metabolism</keyword>
<dbReference type="SUPFAM" id="SSF51395">
    <property type="entry name" value="FMN-linked oxidoreductases"/>
    <property type="match status" value="1"/>
</dbReference>
<dbReference type="GO" id="GO:0008654">
    <property type="term" value="P:phospholipid biosynthetic process"/>
    <property type="evidence" value="ECO:0007669"/>
    <property type="project" value="UniProtKB-KW"/>
</dbReference>
<keyword evidence="7" id="KW-1208">Phospholipid metabolism</keyword>
<evidence type="ECO:0008006" key="9">
    <source>
        <dbReference type="Google" id="ProtNLM"/>
    </source>
</evidence>
<accession>X0VYQ9</accession>
<dbReference type="InterPro" id="IPR008205">
    <property type="entry name" value="GGGP_HepGP_synthase"/>
</dbReference>
<keyword evidence="2" id="KW-0808">Transferase</keyword>